<organism evidence="4 5">
    <name type="scientific">Lophium mytilinum</name>
    <dbReference type="NCBI Taxonomy" id="390894"/>
    <lineage>
        <taxon>Eukaryota</taxon>
        <taxon>Fungi</taxon>
        <taxon>Dikarya</taxon>
        <taxon>Ascomycota</taxon>
        <taxon>Pezizomycotina</taxon>
        <taxon>Dothideomycetes</taxon>
        <taxon>Pleosporomycetidae</taxon>
        <taxon>Mytilinidiales</taxon>
        <taxon>Mytilinidiaceae</taxon>
        <taxon>Lophium</taxon>
    </lineage>
</organism>
<dbReference type="OrthoDB" id="3800696at2759"/>
<reference evidence="4" key="1">
    <citation type="journal article" date="2020" name="Stud. Mycol.">
        <title>101 Dothideomycetes genomes: a test case for predicting lifestyles and emergence of pathogens.</title>
        <authorList>
            <person name="Haridas S."/>
            <person name="Albert R."/>
            <person name="Binder M."/>
            <person name="Bloem J."/>
            <person name="Labutti K."/>
            <person name="Salamov A."/>
            <person name="Andreopoulos B."/>
            <person name="Baker S."/>
            <person name="Barry K."/>
            <person name="Bills G."/>
            <person name="Bluhm B."/>
            <person name="Cannon C."/>
            <person name="Castanera R."/>
            <person name="Culley D."/>
            <person name="Daum C."/>
            <person name="Ezra D."/>
            <person name="Gonzalez J."/>
            <person name="Henrissat B."/>
            <person name="Kuo A."/>
            <person name="Liang C."/>
            <person name="Lipzen A."/>
            <person name="Lutzoni F."/>
            <person name="Magnuson J."/>
            <person name="Mondo S."/>
            <person name="Nolan M."/>
            <person name="Ohm R."/>
            <person name="Pangilinan J."/>
            <person name="Park H.-J."/>
            <person name="Ramirez L."/>
            <person name="Alfaro M."/>
            <person name="Sun H."/>
            <person name="Tritt A."/>
            <person name="Yoshinaga Y."/>
            <person name="Zwiers L.-H."/>
            <person name="Turgeon B."/>
            <person name="Goodwin S."/>
            <person name="Spatafora J."/>
            <person name="Crous P."/>
            <person name="Grigoriev I."/>
        </authorList>
    </citation>
    <scope>NUCLEOTIDE SEQUENCE</scope>
    <source>
        <strain evidence="4">CBS 269.34</strain>
    </source>
</reference>
<feature type="signal peptide" evidence="3">
    <location>
        <begin position="1"/>
        <end position="27"/>
    </location>
</feature>
<evidence type="ECO:0000313" key="4">
    <source>
        <dbReference type="EMBL" id="KAF2495518.1"/>
    </source>
</evidence>
<feature type="region of interest" description="Disordered" evidence="1">
    <location>
        <begin position="157"/>
        <end position="187"/>
    </location>
</feature>
<protein>
    <recommendedName>
        <fullName evidence="6">Mid2 domain-containing protein</fullName>
    </recommendedName>
</protein>
<feature type="transmembrane region" description="Helical" evidence="2">
    <location>
        <begin position="218"/>
        <end position="242"/>
    </location>
</feature>
<evidence type="ECO:0000313" key="5">
    <source>
        <dbReference type="Proteomes" id="UP000799750"/>
    </source>
</evidence>
<keyword evidence="2" id="KW-0472">Membrane</keyword>
<keyword evidence="2" id="KW-0812">Transmembrane</keyword>
<evidence type="ECO:0008006" key="6">
    <source>
        <dbReference type="Google" id="ProtNLM"/>
    </source>
</evidence>
<keyword evidence="3" id="KW-0732">Signal</keyword>
<gene>
    <name evidence="4" type="ORF">BU16DRAFT_391627</name>
</gene>
<feature type="chain" id="PRO_5025347394" description="Mid2 domain-containing protein" evidence="3">
    <location>
        <begin position="28"/>
        <end position="262"/>
    </location>
</feature>
<keyword evidence="2" id="KW-1133">Transmembrane helix</keyword>
<evidence type="ECO:0000256" key="1">
    <source>
        <dbReference type="SAM" id="MobiDB-lite"/>
    </source>
</evidence>
<dbReference type="PANTHER" id="PTHR16861:SF4">
    <property type="entry name" value="SH3 DOMAIN PROTEIN (AFU_ORTHOLOGUE AFUA_1G13610)"/>
    <property type="match status" value="1"/>
</dbReference>
<feature type="compositionally biased region" description="Low complexity" evidence="1">
    <location>
        <begin position="158"/>
        <end position="187"/>
    </location>
</feature>
<evidence type="ECO:0000256" key="3">
    <source>
        <dbReference type="SAM" id="SignalP"/>
    </source>
</evidence>
<dbReference type="Proteomes" id="UP000799750">
    <property type="component" value="Unassembled WGS sequence"/>
</dbReference>
<dbReference type="PANTHER" id="PTHR16861">
    <property type="entry name" value="GLYCOPROTEIN 38"/>
    <property type="match status" value="1"/>
</dbReference>
<proteinExistence type="predicted"/>
<evidence type="ECO:0000256" key="2">
    <source>
        <dbReference type="SAM" id="Phobius"/>
    </source>
</evidence>
<name>A0A6A6QSM9_9PEZI</name>
<dbReference type="AlphaFoldDB" id="A0A6A6QSM9"/>
<dbReference type="EMBL" id="MU004189">
    <property type="protein sequence ID" value="KAF2495518.1"/>
    <property type="molecule type" value="Genomic_DNA"/>
</dbReference>
<sequence length="262" mass="27237">MMVRISPFIRSLLSSLYALLLARLASSATISGTPTLSISPTDSNTLGFTYVSDNGWFSPYHCPTSSAFMHGDNFGRCCTSDTRIDCPIATTCLSGSVMANNDYQLTCTGTGAQTACVTGTLFHTPGDTSPMYVYQCWPTWTDGNWNATITVPNLQAMATSPPSTTAAPSSPSGTSSPTSSATSSSSTSQVVEIVTSIISVTSPSPTPSATASEPKSRLSAGAIAGIIVGVLAFAALLGLLIWRLTPQHNAPLPTPVPVMQQL</sequence>
<keyword evidence="5" id="KW-1185">Reference proteome</keyword>
<accession>A0A6A6QSM9</accession>